<dbReference type="PANTHER" id="PTHR16525:SF0">
    <property type="entry name" value="PROTEIN C12ORF4"/>
    <property type="match status" value="1"/>
</dbReference>
<protein>
    <submittedName>
        <fullName evidence="1">Uncharacterized protein</fullName>
    </submittedName>
</protein>
<evidence type="ECO:0000313" key="1">
    <source>
        <dbReference type="EnsemblMetazoa" id="XP_014244960.1"/>
    </source>
</evidence>
<dbReference type="GO" id="GO:0005737">
    <property type="term" value="C:cytoplasm"/>
    <property type="evidence" value="ECO:0007669"/>
    <property type="project" value="TreeGrafter"/>
</dbReference>
<dbReference type="AlphaFoldDB" id="A0A8I6RKC8"/>
<dbReference type="RefSeq" id="XP_014244960.1">
    <property type="nucleotide sequence ID" value="XM_014389474.2"/>
</dbReference>
<organism evidence="1 2">
    <name type="scientific">Cimex lectularius</name>
    <name type="common">Bed bug</name>
    <name type="synonym">Acanthia lectularia</name>
    <dbReference type="NCBI Taxonomy" id="79782"/>
    <lineage>
        <taxon>Eukaryota</taxon>
        <taxon>Metazoa</taxon>
        <taxon>Ecdysozoa</taxon>
        <taxon>Arthropoda</taxon>
        <taxon>Hexapoda</taxon>
        <taxon>Insecta</taxon>
        <taxon>Pterygota</taxon>
        <taxon>Neoptera</taxon>
        <taxon>Paraneoptera</taxon>
        <taxon>Hemiptera</taxon>
        <taxon>Heteroptera</taxon>
        <taxon>Panheteroptera</taxon>
        <taxon>Cimicomorpha</taxon>
        <taxon>Cimicidae</taxon>
        <taxon>Cimex</taxon>
    </lineage>
</organism>
<dbReference type="EnsemblMetazoa" id="XM_014389474.2">
    <property type="protein sequence ID" value="XP_014244960.1"/>
    <property type="gene ID" value="LOC106664087"/>
</dbReference>
<dbReference type="InterPro" id="IPR019311">
    <property type="entry name" value="Fy-3"/>
</dbReference>
<dbReference type="PANTHER" id="PTHR16525">
    <property type="entry name" value="PROTEIN C12ORF4"/>
    <property type="match status" value="1"/>
</dbReference>
<reference evidence="1" key="1">
    <citation type="submission" date="2022-01" db="UniProtKB">
        <authorList>
            <consortium name="EnsemblMetazoa"/>
        </authorList>
    </citation>
    <scope>IDENTIFICATION</scope>
</reference>
<dbReference type="OrthoDB" id="415359at2759"/>
<sequence>MLCSQIISSYRHKMLNTKESLDLWEKGFVENTLEYGADKLGSDDNELFSNVYHKLVHSPALDTILQVEHSYALVIDKIIKERDEELDALALKQTEEMSKALEGLGLGLTESDITAIAKRQQEEHGLEIARWQSKLDAVRDSQKAEYRDWLMSLLASSCDSSISTPLNSPIGVKEIISEGYLNQAPTLQESFTIHLGSQMKQMYNIRILAADVLDFCKLRINSSGELETQPQRLPTALGLYSNDLYGLVILSDNHLGGFSGITKDLVNVCEMSTELHFPNIEIQLENIRESVKTGIEWRKHNVNCDSNLLTTSEQQSRKSGTKYLQTGDVYITKHSNLSDVHVIFHMVLDDSTKSGDITSRHPGILGLRNIMKCACSNDISTLTIPVLLTHEIFNEMTLAWCVKRAELVYKCVKGFMIEMASWGGSEIKNLQFLLPKGINEEIFSCLAGLLPSIFRVSNPLILKASSSTRTPSITSFEKNSCL</sequence>
<evidence type="ECO:0000313" key="2">
    <source>
        <dbReference type="Proteomes" id="UP000494040"/>
    </source>
</evidence>
<proteinExistence type="predicted"/>
<accession>A0A8I6RKC8</accession>
<dbReference type="OMA" id="CKHKRSH"/>
<dbReference type="KEGG" id="clec:106664087"/>
<dbReference type="Pfam" id="PF10154">
    <property type="entry name" value="Fy-3"/>
    <property type="match status" value="1"/>
</dbReference>
<name>A0A8I6RKC8_CIMLE</name>
<dbReference type="GeneID" id="106664087"/>
<keyword evidence="2" id="KW-1185">Reference proteome</keyword>
<dbReference type="Proteomes" id="UP000494040">
    <property type="component" value="Unassembled WGS sequence"/>
</dbReference>